<evidence type="ECO:0000256" key="1">
    <source>
        <dbReference type="ARBA" id="ARBA00023239"/>
    </source>
</evidence>
<dbReference type="Proteomes" id="UP000276634">
    <property type="component" value="Unassembled WGS sequence"/>
</dbReference>
<gene>
    <name evidence="6" type="ORF">EDC57_0183</name>
</gene>
<dbReference type="GO" id="GO:0003839">
    <property type="term" value="F:gamma-glutamylcyclotransferase activity"/>
    <property type="evidence" value="ECO:0007669"/>
    <property type="project" value="InterPro"/>
</dbReference>
<feature type="region of interest" description="Disordered" evidence="4">
    <location>
        <begin position="40"/>
        <end position="59"/>
    </location>
</feature>
<dbReference type="InterPro" id="IPR036568">
    <property type="entry name" value="GGCT-like_sf"/>
</dbReference>
<dbReference type="InterPro" id="IPR017939">
    <property type="entry name" value="G-Glutamylcylcotransferase"/>
</dbReference>
<evidence type="ECO:0000256" key="2">
    <source>
        <dbReference type="PIRSR" id="PIRSR617939-1"/>
    </source>
</evidence>
<feature type="binding site" evidence="3">
    <location>
        <position position="122"/>
    </location>
    <ligand>
        <name>substrate</name>
    </ligand>
</feature>
<dbReference type="AlphaFoldDB" id="A0A3N1YA62"/>
<proteinExistence type="predicted"/>
<evidence type="ECO:0000256" key="4">
    <source>
        <dbReference type="SAM" id="MobiDB-lite"/>
    </source>
</evidence>
<dbReference type="InterPro" id="IPR013024">
    <property type="entry name" value="GGCT-like"/>
</dbReference>
<dbReference type="InterPro" id="IPR009288">
    <property type="entry name" value="AIG2-like_dom"/>
</dbReference>
<organism evidence="6 7">
    <name type="scientific">Inmirania thermothiophila</name>
    <dbReference type="NCBI Taxonomy" id="1750597"/>
    <lineage>
        <taxon>Bacteria</taxon>
        <taxon>Pseudomonadati</taxon>
        <taxon>Pseudomonadota</taxon>
        <taxon>Gammaproteobacteria</taxon>
        <taxon>Chromatiales</taxon>
        <taxon>Ectothiorhodospiraceae</taxon>
        <taxon>Inmirania</taxon>
    </lineage>
</organism>
<sequence length="167" mass="18100">MNAHPPYFAYGSNLHPPRLRARLGAVPVLAAAELPGHRLRLDKRGGDGSGKARPAPDPAGRVHGLLYRVAAPGLDRLDAIEGPGYRRVRVRVRTLAGEWIVAWTYLARQGWCDPALRPFDWYRDLVLAGARAAAAPAAYLAALAALPVRADPDRARAARHRALAGLR</sequence>
<keyword evidence="6" id="KW-0808">Transferase</keyword>
<evidence type="ECO:0000313" key="6">
    <source>
        <dbReference type="EMBL" id="ROR34287.1"/>
    </source>
</evidence>
<dbReference type="GO" id="GO:0016740">
    <property type="term" value="F:transferase activity"/>
    <property type="evidence" value="ECO:0007669"/>
    <property type="project" value="UniProtKB-KW"/>
</dbReference>
<reference evidence="6 7" key="1">
    <citation type="submission" date="2018-11" db="EMBL/GenBank/DDBJ databases">
        <title>Genomic Encyclopedia of Type Strains, Phase IV (KMG-IV): sequencing the most valuable type-strain genomes for metagenomic binning, comparative biology and taxonomic classification.</title>
        <authorList>
            <person name="Goeker M."/>
        </authorList>
    </citation>
    <scope>NUCLEOTIDE SEQUENCE [LARGE SCALE GENOMIC DNA]</scope>
    <source>
        <strain evidence="6 7">DSM 100275</strain>
    </source>
</reference>
<dbReference type="PANTHER" id="PTHR12935:SF0">
    <property type="entry name" value="GAMMA-GLUTAMYLCYCLOTRANSFERASE"/>
    <property type="match status" value="1"/>
</dbReference>
<accession>A0A3N1YA62</accession>
<keyword evidence="1" id="KW-0456">Lyase</keyword>
<feature type="binding site" evidence="3">
    <location>
        <begin position="7"/>
        <end position="12"/>
    </location>
    <ligand>
        <name>substrate</name>
    </ligand>
</feature>
<keyword evidence="7" id="KW-1185">Reference proteome</keyword>
<dbReference type="Pfam" id="PF06094">
    <property type="entry name" value="GGACT"/>
    <property type="match status" value="1"/>
</dbReference>
<protein>
    <submittedName>
        <fullName evidence="6">Gamma-glutamyl AIG2-like cyclotransferase</fullName>
    </submittedName>
</protein>
<dbReference type="RefSeq" id="WP_123399333.1">
    <property type="nucleotide sequence ID" value="NZ_RJVI01000001.1"/>
</dbReference>
<dbReference type="CDD" id="cd06661">
    <property type="entry name" value="GGCT_like"/>
    <property type="match status" value="1"/>
</dbReference>
<dbReference type="PANTHER" id="PTHR12935">
    <property type="entry name" value="GAMMA-GLUTAMYLCYCLOTRANSFERASE"/>
    <property type="match status" value="1"/>
</dbReference>
<evidence type="ECO:0000259" key="5">
    <source>
        <dbReference type="Pfam" id="PF06094"/>
    </source>
</evidence>
<comment type="caution">
    <text evidence="6">The sequence shown here is derived from an EMBL/GenBank/DDBJ whole genome shotgun (WGS) entry which is preliminary data.</text>
</comment>
<feature type="domain" description="Gamma-glutamylcyclotransferase AIG2-like" evidence="5">
    <location>
        <begin position="7"/>
        <end position="109"/>
    </location>
</feature>
<feature type="active site" description="Proton acceptor" evidence="2">
    <location>
        <position position="81"/>
    </location>
</feature>
<dbReference type="Gene3D" id="3.10.490.10">
    <property type="entry name" value="Gamma-glutamyl cyclotransferase-like"/>
    <property type="match status" value="1"/>
</dbReference>
<evidence type="ECO:0000313" key="7">
    <source>
        <dbReference type="Proteomes" id="UP000276634"/>
    </source>
</evidence>
<evidence type="ECO:0000256" key="3">
    <source>
        <dbReference type="PIRSR" id="PIRSR617939-2"/>
    </source>
</evidence>
<dbReference type="SUPFAM" id="SSF110857">
    <property type="entry name" value="Gamma-glutamyl cyclotransferase-like"/>
    <property type="match status" value="1"/>
</dbReference>
<dbReference type="OrthoDB" id="5401862at2"/>
<dbReference type="EMBL" id="RJVI01000001">
    <property type="protein sequence ID" value="ROR34287.1"/>
    <property type="molecule type" value="Genomic_DNA"/>
</dbReference>
<name>A0A3N1YA62_9GAMM</name>